<name>A0A0K9NV87_ZOSMR</name>
<keyword evidence="2" id="KW-1185">Reference proteome</keyword>
<protein>
    <submittedName>
        <fullName evidence="1">Uncharacterized protein</fullName>
    </submittedName>
</protein>
<organism evidence="1 2">
    <name type="scientific">Zostera marina</name>
    <name type="common">Eelgrass</name>
    <dbReference type="NCBI Taxonomy" id="29655"/>
    <lineage>
        <taxon>Eukaryota</taxon>
        <taxon>Viridiplantae</taxon>
        <taxon>Streptophyta</taxon>
        <taxon>Embryophyta</taxon>
        <taxon>Tracheophyta</taxon>
        <taxon>Spermatophyta</taxon>
        <taxon>Magnoliopsida</taxon>
        <taxon>Liliopsida</taxon>
        <taxon>Zosteraceae</taxon>
        <taxon>Zostera</taxon>
    </lineage>
</organism>
<gene>
    <name evidence="1" type="ORF">ZOSMA_57G00040</name>
</gene>
<dbReference type="AlphaFoldDB" id="A0A0K9NV87"/>
<sequence length="43" mass="4801">MLANLNNINLFVCGCISKHIFHGEIMLFDVCADTGLVDYRVTV</sequence>
<proteinExistence type="predicted"/>
<reference evidence="2" key="1">
    <citation type="journal article" date="2016" name="Nature">
        <title>The genome of the seagrass Zostera marina reveals angiosperm adaptation to the sea.</title>
        <authorList>
            <person name="Olsen J.L."/>
            <person name="Rouze P."/>
            <person name="Verhelst B."/>
            <person name="Lin Y.-C."/>
            <person name="Bayer T."/>
            <person name="Collen J."/>
            <person name="Dattolo E."/>
            <person name="De Paoli E."/>
            <person name="Dittami S."/>
            <person name="Maumus F."/>
            <person name="Michel G."/>
            <person name="Kersting A."/>
            <person name="Lauritano C."/>
            <person name="Lohaus R."/>
            <person name="Toepel M."/>
            <person name="Tonon T."/>
            <person name="Vanneste K."/>
            <person name="Amirebrahimi M."/>
            <person name="Brakel J."/>
            <person name="Bostroem C."/>
            <person name="Chovatia M."/>
            <person name="Grimwood J."/>
            <person name="Jenkins J.W."/>
            <person name="Jueterbock A."/>
            <person name="Mraz A."/>
            <person name="Stam W.T."/>
            <person name="Tice H."/>
            <person name="Bornberg-Bauer E."/>
            <person name="Green P.J."/>
            <person name="Pearson G.A."/>
            <person name="Procaccini G."/>
            <person name="Duarte C.M."/>
            <person name="Schmutz J."/>
            <person name="Reusch T.B.H."/>
            <person name="Van de Peer Y."/>
        </authorList>
    </citation>
    <scope>NUCLEOTIDE SEQUENCE [LARGE SCALE GENOMIC DNA]</scope>
    <source>
        <strain evidence="2">cv. Finnish</strain>
    </source>
</reference>
<comment type="caution">
    <text evidence="1">The sequence shown here is derived from an EMBL/GenBank/DDBJ whole genome shotgun (WGS) entry which is preliminary data.</text>
</comment>
<accession>A0A0K9NV87</accession>
<evidence type="ECO:0000313" key="2">
    <source>
        <dbReference type="Proteomes" id="UP000036987"/>
    </source>
</evidence>
<evidence type="ECO:0000313" key="1">
    <source>
        <dbReference type="EMBL" id="KMZ60669.1"/>
    </source>
</evidence>
<dbReference type="EMBL" id="LFYR01001587">
    <property type="protein sequence ID" value="KMZ60669.1"/>
    <property type="molecule type" value="Genomic_DNA"/>
</dbReference>
<dbReference type="Proteomes" id="UP000036987">
    <property type="component" value="Unassembled WGS sequence"/>
</dbReference>